<reference evidence="1 2" key="1">
    <citation type="submission" date="2019-10" db="EMBL/GenBank/DDBJ databases">
        <title>Streptomyces smaragdinus sp. nov. and Streptomyces fabii sp. nov., isolated from the gut of fungus growing-termite Macrotermes natalensis.</title>
        <authorList>
            <person name="Schwitalla J."/>
            <person name="Benndorf R."/>
            <person name="Martin K."/>
            <person name="De Beer W."/>
            <person name="Kaster A.-K."/>
            <person name="Vollmers J."/>
            <person name="Poulsen M."/>
            <person name="Beemelmanns C."/>
        </authorList>
    </citation>
    <scope>NUCLEOTIDE SEQUENCE [LARGE SCALE GENOMIC DNA]</scope>
    <source>
        <strain evidence="1 2">RB5</strain>
    </source>
</reference>
<evidence type="ECO:0000313" key="1">
    <source>
        <dbReference type="EMBL" id="MQY10913.1"/>
    </source>
</evidence>
<accession>A0A7K0CBY3</accession>
<gene>
    <name evidence="1" type="ORF">SRB5_10260</name>
</gene>
<dbReference type="RefSeq" id="WP_153450209.1">
    <property type="nucleotide sequence ID" value="NZ_WEGJ01000002.1"/>
</dbReference>
<dbReference type="EMBL" id="WEGJ01000002">
    <property type="protein sequence ID" value="MQY10913.1"/>
    <property type="molecule type" value="Genomic_DNA"/>
</dbReference>
<dbReference type="OrthoDB" id="3357805at2"/>
<proteinExistence type="predicted"/>
<organism evidence="1 2">
    <name type="scientific">Streptomyces smaragdinus</name>
    <dbReference type="NCBI Taxonomy" id="2585196"/>
    <lineage>
        <taxon>Bacteria</taxon>
        <taxon>Bacillati</taxon>
        <taxon>Actinomycetota</taxon>
        <taxon>Actinomycetes</taxon>
        <taxon>Kitasatosporales</taxon>
        <taxon>Streptomycetaceae</taxon>
        <taxon>Streptomyces</taxon>
    </lineage>
</organism>
<sequence length="241" mass="27482">MLDDMQVLRDAVQDYRTAAISLGLPWPEPGDVPGEPVPDVVHRIFDVDHIAEQLSWLQAQGWEERAPLPHGGWLFSWPTEANVDEMFGYLSLSFGAPFPWRHQLPLFWFHKLVYTFVLAGDHEGEIWRYEIEPDTDGPVRAATSLAALFTQWTRAIRAGLMRFDDPFIRVGEESWSLDALVRALQEAGLDPVAFPLHLFGAPVVRARQIEAGVDMDTVDRGFDAWEELDDEIDRVRATLRF</sequence>
<dbReference type="Proteomes" id="UP000466345">
    <property type="component" value="Unassembled WGS sequence"/>
</dbReference>
<dbReference type="AlphaFoldDB" id="A0A7K0CBY3"/>
<name>A0A7K0CBY3_9ACTN</name>
<keyword evidence="2" id="KW-1185">Reference proteome</keyword>
<evidence type="ECO:0000313" key="2">
    <source>
        <dbReference type="Proteomes" id="UP000466345"/>
    </source>
</evidence>
<comment type="caution">
    <text evidence="1">The sequence shown here is derived from an EMBL/GenBank/DDBJ whole genome shotgun (WGS) entry which is preliminary data.</text>
</comment>
<protein>
    <submittedName>
        <fullName evidence="1">Uncharacterized protein</fullName>
    </submittedName>
</protein>